<proteinExistence type="inferred from homology"/>
<feature type="domain" description="UBC core" evidence="9">
    <location>
        <begin position="3"/>
        <end position="167"/>
    </location>
</feature>
<evidence type="ECO:0000256" key="1">
    <source>
        <dbReference type="ARBA" id="ARBA00022679"/>
    </source>
</evidence>
<dbReference type="InterPro" id="IPR050113">
    <property type="entry name" value="Ub_conjugating_enzyme"/>
</dbReference>
<keyword evidence="1" id="KW-0808">Transferase</keyword>
<evidence type="ECO:0000313" key="10">
    <source>
        <dbReference type="EMBL" id="CAK7227106.1"/>
    </source>
</evidence>
<dbReference type="Pfam" id="PF00179">
    <property type="entry name" value="UQ_con"/>
    <property type="match status" value="1"/>
</dbReference>
<protein>
    <recommendedName>
        <fullName evidence="3">Ubiquitin-conjugating enzyme E2 2</fullName>
    </recommendedName>
    <alternativeName>
        <fullName evidence="5">E2 ubiquitin-conjugating enzyme 2</fullName>
    </alternativeName>
    <alternativeName>
        <fullName evidence="6">Ubiquitin carrier protein UBC2</fullName>
    </alternativeName>
    <alternativeName>
        <fullName evidence="4">Ubiquitin-protein ligase UBC2</fullName>
    </alternativeName>
</protein>
<evidence type="ECO:0000256" key="5">
    <source>
        <dbReference type="ARBA" id="ARBA00042179"/>
    </source>
</evidence>
<accession>A0ABP0C7B9</accession>
<evidence type="ECO:0000259" key="9">
    <source>
        <dbReference type="PROSITE" id="PS50127"/>
    </source>
</evidence>
<reference evidence="10 11" key="1">
    <citation type="submission" date="2024-01" db="EMBL/GenBank/DDBJ databases">
        <authorList>
            <person name="Allen C."/>
            <person name="Tagirdzhanova G."/>
        </authorList>
    </citation>
    <scope>NUCLEOTIDE SEQUENCE [LARGE SCALE GENOMIC DNA]</scope>
</reference>
<name>A0ABP0C7B9_9PEZI</name>
<dbReference type="Gene3D" id="3.10.110.10">
    <property type="entry name" value="Ubiquitin Conjugating Enzyme"/>
    <property type="match status" value="1"/>
</dbReference>
<keyword evidence="11" id="KW-1185">Reference proteome</keyword>
<evidence type="ECO:0000256" key="2">
    <source>
        <dbReference type="ARBA" id="ARBA00022786"/>
    </source>
</evidence>
<gene>
    <name evidence="10" type="primary">hus5</name>
    <name evidence="10" type="ORF">SEUCBS140593_006466</name>
</gene>
<dbReference type="PROSITE" id="PS00183">
    <property type="entry name" value="UBC_1"/>
    <property type="match status" value="1"/>
</dbReference>
<evidence type="ECO:0000256" key="4">
    <source>
        <dbReference type="ARBA" id="ARBA00041569"/>
    </source>
</evidence>
<evidence type="ECO:0000256" key="6">
    <source>
        <dbReference type="ARBA" id="ARBA00042190"/>
    </source>
</evidence>
<dbReference type="InterPro" id="IPR000608">
    <property type="entry name" value="UBC"/>
</dbReference>
<dbReference type="SMART" id="SM00212">
    <property type="entry name" value="UBCc"/>
    <property type="match status" value="1"/>
</dbReference>
<comment type="caution">
    <text evidence="10">The sequence shown here is derived from an EMBL/GenBank/DDBJ whole genome shotgun (WGS) entry which is preliminary data.</text>
</comment>
<dbReference type="CDD" id="cd23798">
    <property type="entry name" value="UBCc_UBE2I"/>
    <property type="match status" value="1"/>
</dbReference>
<organism evidence="10 11">
    <name type="scientific">Sporothrix eucalyptigena</name>
    <dbReference type="NCBI Taxonomy" id="1812306"/>
    <lineage>
        <taxon>Eukaryota</taxon>
        <taxon>Fungi</taxon>
        <taxon>Dikarya</taxon>
        <taxon>Ascomycota</taxon>
        <taxon>Pezizomycotina</taxon>
        <taxon>Sordariomycetes</taxon>
        <taxon>Sordariomycetidae</taxon>
        <taxon>Ophiostomatales</taxon>
        <taxon>Ophiostomataceae</taxon>
        <taxon>Sporothrix</taxon>
    </lineage>
</organism>
<evidence type="ECO:0000256" key="7">
    <source>
        <dbReference type="PROSITE-ProRule" id="PRU10133"/>
    </source>
</evidence>
<dbReference type="InterPro" id="IPR023313">
    <property type="entry name" value="UBQ-conjugating_AS"/>
</dbReference>
<evidence type="ECO:0000256" key="8">
    <source>
        <dbReference type="RuleBase" id="RU362109"/>
    </source>
</evidence>
<feature type="active site" description="Glycyl thioester intermediate" evidence="7">
    <location>
        <position position="103"/>
    </location>
</feature>
<keyword evidence="2 8" id="KW-0833">Ubl conjugation pathway</keyword>
<dbReference type="PANTHER" id="PTHR24067">
    <property type="entry name" value="UBIQUITIN-CONJUGATING ENZYME E2"/>
    <property type="match status" value="1"/>
</dbReference>
<keyword evidence="8" id="KW-0067">ATP-binding</keyword>
<comment type="similarity">
    <text evidence="8">Belongs to the ubiquitin-conjugating enzyme family.</text>
</comment>
<keyword evidence="8" id="KW-0547">Nucleotide-binding</keyword>
<dbReference type="Proteomes" id="UP001642482">
    <property type="component" value="Unassembled WGS sequence"/>
</dbReference>
<dbReference type="PROSITE" id="PS50127">
    <property type="entry name" value="UBC_2"/>
    <property type="match status" value="1"/>
</dbReference>
<dbReference type="SUPFAM" id="SSF54495">
    <property type="entry name" value="UBC-like"/>
    <property type="match status" value="1"/>
</dbReference>
<evidence type="ECO:0000256" key="3">
    <source>
        <dbReference type="ARBA" id="ARBA00039884"/>
    </source>
</evidence>
<sequence length="168" mass="19308">MSLCQNRLQEERKLWRKDHPFGFYAKPVRNAQGVLDLKVWECGIPGKEKTIWEGGMFKLTMTFPDVAKSDFLPAFIEYPTKPPKCKFVPPLFHPNVYPSGTICLSILNEDEAWKPAITIKQIALGIQDLLDDPNPDSPAQADAYNLYKKDKAEYERRIRRVVHDHPAP</sequence>
<dbReference type="InterPro" id="IPR016135">
    <property type="entry name" value="UBQ-conjugating_enzyme/RWD"/>
</dbReference>
<evidence type="ECO:0000313" key="11">
    <source>
        <dbReference type="Proteomes" id="UP001642482"/>
    </source>
</evidence>
<dbReference type="EMBL" id="CAWUHD010000070">
    <property type="protein sequence ID" value="CAK7227106.1"/>
    <property type="molecule type" value="Genomic_DNA"/>
</dbReference>